<protein>
    <submittedName>
        <fullName evidence="1">Uncharacterized protein</fullName>
    </submittedName>
</protein>
<accession>A0ACC1S1C4</accession>
<keyword evidence="2" id="KW-1185">Reference proteome</keyword>
<reference evidence="1" key="1">
    <citation type="submission" date="2022-08" db="EMBL/GenBank/DDBJ databases">
        <title>Genome Sequence of Fusarium decemcellulare.</title>
        <authorList>
            <person name="Buettner E."/>
        </authorList>
    </citation>
    <scope>NUCLEOTIDE SEQUENCE</scope>
    <source>
        <strain evidence="1">Babe19</strain>
    </source>
</reference>
<gene>
    <name evidence="1" type="ORF">NM208_g9491</name>
</gene>
<evidence type="ECO:0000313" key="2">
    <source>
        <dbReference type="Proteomes" id="UP001148629"/>
    </source>
</evidence>
<dbReference type="EMBL" id="JANRMS010001215">
    <property type="protein sequence ID" value="KAJ3530060.1"/>
    <property type="molecule type" value="Genomic_DNA"/>
</dbReference>
<dbReference type="Proteomes" id="UP001148629">
    <property type="component" value="Unassembled WGS sequence"/>
</dbReference>
<organism evidence="1 2">
    <name type="scientific">Fusarium decemcellulare</name>
    <dbReference type="NCBI Taxonomy" id="57161"/>
    <lineage>
        <taxon>Eukaryota</taxon>
        <taxon>Fungi</taxon>
        <taxon>Dikarya</taxon>
        <taxon>Ascomycota</taxon>
        <taxon>Pezizomycotina</taxon>
        <taxon>Sordariomycetes</taxon>
        <taxon>Hypocreomycetidae</taxon>
        <taxon>Hypocreales</taxon>
        <taxon>Nectriaceae</taxon>
        <taxon>Fusarium</taxon>
        <taxon>Fusarium decemcellulare species complex</taxon>
    </lineage>
</organism>
<sequence>MSVEPVLLTIPGFVVGLSLSFRTATSYERYAESRRYWAQLVHASQSLARVFWIHASNPENVDIRESLLRKISCLNLIVALAVSLKHKLRFEPYTSYDDLAHLVGHLDTLANKATALEPNGVRLKKHNFFKSVGEYLGVSFATSNPCKTLKRATHPVGNLPAEILSRLSCVVDQMVEDGQLKVPMQQTIATTPCPSSATSYPASTASTPLHCLWHTPSLSLVEKLKWVCIPASIAASYIILGILFIGQQIENPFGQDVNDLPL</sequence>
<comment type="caution">
    <text evidence="1">The sequence shown here is derived from an EMBL/GenBank/DDBJ whole genome shotgun (WGS) entry which is preliminary data.</text>
</comment>
<proteinExistence type="predicted"/>
<evidence type="ECO:0000313" key="1">
    <source>
        <dbReference type="EMBL" id="KAJ3530060.1"/>
    </source>
</evidence>
<name>A0ACC1S1C4_9HYPO</name>